<evidence type="ECO:0000313" key="3">
    <source>
        <dbReference type="Proteomes" id="UP000828390"/>
    </source>
</evidence>
<evidence type="ECO:0000313" key="2">
    <source>
        <dbReference type="EMBL" id="KAH3755502.1"/>
    </source>
</evidence>
<comment type="caution">
    <text evidence="2">The sequence shown here is derived from an EMBL/GenBank/DDBJ whole genome shotgun (WGS) entry which is preliminary data.</text>
</comment>
<sequence>MVDAMTMMDHTWFQVIESRSGPDHTCSACAQKTQVPQASKTRKQEGNINSHRKNT</sequence>
<accession>A0A9D4ICW8</accession>
<organism evidence="2 3">
    <name type="scientific">Dreissena polymorpha</name>
    <name type="common">Zebra mussel</name>
    <name type="synonym">Mytilus polymorpha</name>
    <dbReference type="NCBI Taxonomy" id="45954"/>
    <lineage>
        <taxon>Eukaryota</taxon>
        <taxon>Metazoa</taxon>
        <taxon>Spiralia</taxon>
        <taxon>Lophotrochozoa</taxon>
        <taxon>Mollusca</taxon>
        <taxon>Bivalvia</taxon>
        <taxon>Autobranchia</taxon>
        <taxon>Heteroconchia</taxon>
        <taxon>Euheterodonta</taxon>
        <taxon>Imparidentia</taxon>
        <taxon>Neoheterodontei</taxon>
        <taxon>Myida</taxon>
        <taxon>Dreissenoidea</taxon>
        <taxon>Dreissenidae</taxon>
        <taxon>Dreissena</taxon>
    </lineage>
</organism>
<feature type="compositionally biased region" description="Polar residues" evidence="1">
    <location>
        <begin position="28"/>
        <end position="39"/>
    </location>
</feature>
<name>A0A9D4ICW8_DREPO</name>
<feature type="region of interest" description="Disordered" evidence="1">
    <location>
        <begin position="20"/>
        <end position="55"/>
    </location>
</feature>
<protein>
    <submittedName>
        <fullName evidence="2">Uncharacterized protein</fullName>
    </submittedName>
</protein>
<evidence type="ECO:0000256" key="1">
    <source>
        <dbReference type="SAM" id="MobiDB-lite"/>
    </source>
</evidence>
<proteinExistence type="predicted"/>
<dbReference type="Proteomes" id="UP000828390">
    <property type="component" value="Unassembled WGS sequence"/>
</dbReference>
<gene>
    <name evidence="2" type="ORF">DPMN_190198</name>
</gene>
<keyword evidence="3" id="KW-1185">Reference proteome</keyword>
<dbReference type="EMBL" id="JAIWYP010000010">
    <property type="protein sequence ID" value="KAH3755502.1"/>
    <property type="molecule type" value="Genomic_DNA"/>
</dbReference>
<reference evidence="2" key="2">
    <citation type="submission" date="2020-11" db="EMBL/GenBank/DDBJ databases">
        <authorList>
            <person name="McCartney M.A."/>
            <person name="Auch B."/>
            <person name="Kono T."/>
            <person name="Mallez S."/>
            <person name="Becker A."/>
            <person name="Gohl D.M."/>
            <person name="Silverstein K.A.T."/>
            <person name="Koren S."/>
            <person name="Bechman K.B."/>
            <person name="Herman A."/>
            <person name="Abrahante J.E."/>
            <person name="Garbe J."/>
        </authorList>
    </citation>
    <scope>NUCLEOTIDE SEQUENCE</scope>
    <source>
        <strain evidence="2">Duluth1</strain>
        <tissue evidence="2">Whole animal</tissue>
    </source>
</reference>
<reference evidence="2" key="1">
    <citation type="journal article" date="2019" name="bioRxiv">
        <title>The Genome of the Zebra Mussel, Dreissena polymorpha: A Resource for Invasive Species Research.</title>
        <authorList>
            <person name="McCartney M.A."/>
            <person name="Auch B."/>
            <person name="Kono T."/>
            <person name="Mallez S."/>
            <person name="Zhang Y."/>
            <person name="Obille A."/>
            <person name="Becker A."/>
            <person name="Abrahante J.E."/>
            <person name="Garbe J."/>
            <person name="Badalamenti J.P."/>
            <person name="Herman A."/>
            <person name="Mangelson H."/>
            <person name="Liachko I."/>
            <person name="Sullivan S."/>
            <person name="Sone E.D."/>
            <person name="Koren S."/>
            <person name="Silverstein K.A.T."/>
            <person name="Beckman K.B."/>
            <person name="Gohl D.M."/>
        </authorList>
    </citation>
    <scope>NUCLEOTIDE SEQUENCE</scope>
    <source>
        <strain evidence="2">Duluth1</strain>
        <tissue evidence="2">Whole animal</tissue>
    </source>
</reference>
<dbReference type="AlphaFoldDB" id="A0A9D4ICW8"/>